<evidence type="ECO:0000313" key="3">
    <source>
        <dbReference type="Proteomes" id="UP000444721"/>
    </source>
</evidence>
<feature type="compositionally biased region" description="Basic and acidic residues" evidence="1">
    <location>
        <begin position="48"/>
        <end position="72"/>
    </location>
</feature>
<evidence type="ECO:0000256" key="1">
    <source>
        <dbReference type="SAM" id="MobiDB-lite"/>
    </source>
</evidence>
<gene>
    <name evidence="2" type="ORF">FDP41_005125</name>
</gene>
<dbReference type="VEuPathDB" id="AmoebaDB:NfTy_051830"/>
<reference evidence="2 3" key="1">
    <citation type="journal article" date="2019" name="Sci. Rep.">
        <title>Nanopore sequencing improves the draft genome of the human pathogenic amoeba Naegleria fowleri.</title>
        <authorList>
            <person name="Liechti N."/>
            <person name="Schurch N."/>
            <person name="Bruggmann R."/>
            <person name="Wittwer M."/>
        </authorList>
    </citation>
    <scope>NUCLEOTIDE SEQUENCE [LARGE SCALE GENOMIC DNA]</scope>
    <source>
        <strain evidence="2 3">ATCC 30894</strain>
    </source>
</reference>
<dbReference type="VEuPathDB" id="AmoebaDB:FDP41_005125"/>
<feature type="compositionally biased region" description="Low complexity" evidence="1">
    <location>
        <begin position="1"/>
        <end position="12"/>
    </location>
</feature>
<keyword evidence="3" id="KW-1185">Reference proteome</keyword>
<organism evidence="2 3">
    <name type="scientific">Naegleria fowleri</name>
    <name type="common">Brain eating amoeba</name>
    <dbReference type="NCBI Taxonomy" id="5763"/>
    <lineage>
        <taxon>Eukaryota</taxon>
        <taxon>Discoba</taxon>
        <taxon>Heterolobosea</taxon>
        <taxon>Tetramitia</taxon>
        <taxon>Eutetramitia</taxon>
        <taxon>Vahlkampfiidae</taxon>
        <taxon>Naegleria</taxon>
    </lineage>
</organism>
<dbReference type="EMBL" id="VFQX01000043">
    <property type="protein sequence ID" value="KAF0975798.1"/>
    <property type="molecule type" value="Genomic_DNA"/>
</dbReference>
<sequence length="265" mass="30276">MKDKASSSSSNNFNHTTNVRKYHPYEKQGSNKKSQKATLQEQPPTLMKKTEHPSKTLDHSSCKGQQDHDGKKGTNKPLQQRGNSMRTNQRVMALSPDTVARCNQLRSSHEIEKASLHHQKNQQQVDHSTQPLQMLLSPSSPVFEIDAQETSSFSDISIMIMDEGFVFSGTDSPQQIMECDESMLEVFWKQPAVEPMIEWADKDYDVEWFDPIVPSFREGQGSKSTLEILLEQPLHDFMENDEANNQDAFDLFQTQPESPLMDDFH</sequence>
<dbReference type="VEuPathDB" id="AmoebaDB:NF0059170"/>
<name>A0A6A5BNR2_NAEFO</name>
<dbReference type="GeneID" id="68112343"/>
<dbReference type="AlphaFoldDB" id="A0A6A5BNR2"/>
<comment type="caution">
    <text evidence="2">The sequence shown here is derived from an EMBL/GenBank/DDBJ whole genome shotgun (WGS) entry which is preliminary data.</text>
</comment>
<protein>
    <submittedName>
        <fullName evidence="2">Uncharacterized protein</fullName>
    </submittedName>
</protein>
<feature type="compositionally biased region" description="Polar residues" evidence="1">
    <location>
        <begin position="76"/>
        <end position="89"/>
    </location>
</feature>
<dbReference type="RefSeq" id="XP_044560511.1">
    <property type="nucleotide sequence ID" value="XM_044708616.1"/>
</dbReference>
<dbReference type="OrthoDB" id="10573144at2759"/>
<evidence type="ECO:0000313" key="2">
    <source>
        <dbReference type="EMBL" id="KAF0975798.1"/>
    </source>
</evidence>
<dbReference type="Proteomes" id="UP000444721">
    <property type="component" value="Unassembled WGS sequence"/>
</dbReference>
<proteinExistence type="predicted"/>
<accession>A0A6A5BNR2</accession>
<feature type="region of interest" description="Disordered" evidence="1">
    <location>
        <begin position="1"/>
        <end position="89"/>
    </location>
</feature>